<reference evidence="1" key="1">
    <citation type="submission" date="2016-10" db="EMBL/GenBank/DDBJ databases">
        <title>Sequence of Gallionella enrichment culture.</title>
        <authorList>
            <person name="Poehlein A."/>
            <person name="Muehling M."/>
            <person name="Daniel R."/>
        </authorList>
    </citation>
    <scope>NUCLEOTIDE SEQUENCE</scope>
</reference>
<gene>
    <name evidence="1" type="ORF">GALL_477080</name>
</gene>
<accession>A0A1J5PGW3</accession>
<organism evidence="1">
    <name type="scientific">mine drainage metagenome</name>
    <dbReference type="NCBI Taxonomy" id="410659"/>
    <lineage>
        <taxon>unclassified sequences</taxon>
        <taxon>metagenomes</taxon>
        <taxon>ecological metagenomes</taxon>
    </lineage>
</organism>
<dbReference type="AlphaFoldDB" id="A0A1J5PGW3"/>
<evidence type="ECO:0000313" key="1">
    <source>
        <dbReference type="EMBL" id="OIQ70678.1"/>
    </source>
</evidence>
<dbReference type="EMBL" id="MLJW01004084">
    <property type="protein sequence ID" value="OIQ70678.1"/>
    <property type="molecule type" value="Genomic_DNA"/>
</dbReference>
<name>A0A1J5PGW3_9ZZZZ</name>
<protein>
    <submittedName>
        <fullName evidence="1">Uncharacterized protein</fullName>
    </submittedName>
</protein>
<comment type="caution">
    <text evidence="1">The sequence shown here is derived from an EMBL/GenBank/DDBJ whole genome shotgun (WGS) entry which is preliminary data.</text>
</comment>
<proteinExistence type="predicted"/>
<sequence length="173" mass="19028">MRLRQGHTQHLGGTSDPQCDNDRLGHSHLLVIHRAANCLCSTANVNDELGDALNVLNGQVGVNTAFEPVPGIGGKIESARAPGNRSRPPEGSFNINILCVIRHRRGITAHDTRERLDLVLVGNHTHLRIHCDGRTVQQLELLSRLAPADIESTVNLVKVKNMRRAPQLKHHIV</sequence>